<reference evidence="3" key="1">
    <citation type="submission" date="2022-08" db="UniProtKB">
        <authorList>
            <consortium name="EnsemblMetazoa"/>
        </authorList>
    </citation>
    <scope>IDENTIFICATION</scope>
    <source>
        <strain evidence="3">05x7-T-G4-1.051#20</strain>
    </source>
</reference>
<organism evidence="3 4">
    <name type="scientific">Magallana gigas</name>
    <name type="common">Pacific oyster</name>
    <name type="synonym">Crassostrea gigas</name>
    <dbReference type="NCBI Taxonomy" id="29159"/>
    <lineage>
        <taxon>Eukaryota</taxon>
        <taxon>Metazoa</taxon>
        <taxon>Spiralia</taxon>
        <taxon>Lophotrochozoa</taxon>
        <taxon>Mollusca</taxon>
        <taxon>Bivalvia</taxon>
        <taxon>Autobranchia</taxon>
        <taxon>Pteriomorphia</taxon>
        <taxon>Ostreida</taxon>
        <taxon>Ostreoidea</taxon>
        <taxon>Ostreidae</taxon>
        <taxon>Magallana</taxon>
    </lineage>
</organism>
<keyword evidence="1" id="KW-0245">EGF-like domain</keyword>
<sequence length="246" mass="27307">MTLFECFQTLPSGTCEGRNGTSCCVGFKWDLTQDKCIPCDKGYRGNNCEEKCPFPSYGVDCQMKCNCIDKGCDPANGCNYPSTEYPITSVIGLEVKIVTTKPLNYEASISETCGKGFRGNSCEEKCPFPSYGVDCQMKCNCIDKDCDPAYGCKNSSTEYPITLLIGLEFKIVTTDLLNYEASISENFSKVKPNNDTTTCMAVKQESKQTNYLKVALIGLAVVSIIITCIYFNMRLLEKRIMITRIV</sequence>
<keyword evidence="4" id="KW-1185">Reference proteome</keyword>
<feature type="transmembrane region" description="Helical" evidence="2">
    <location>
        <begin position="211"/>
        <end position="231"/>
    </location>
</feature>
<accession>A0A8W8M4T1</accession>
<evidence type="ECO:0008006" key="5">
    <source>
        <dbReference type="Google" id="ProtNLM"/>
    </source>
</evidence>
<dbReference type="PANTHER" id="PTHR24043:SF8">
    <property type="entry name" value="EGF-LIKE DOMAIN-CONTAINING PROTEIN"/>
    <property type="match status" value="1"/>
</dbReference>
<evidence type="ECO:0000313" key="3">
    <source>
        <dbReference type="EnsemblMetazoa" id="G31710.1:cds"/>
    </source>
</evidence>
<evidence type="ECO:0000256" key="1">
    <source>
        <dbReference type="ARBA" id="ARBA00022536"/>
    </source>
</evidence>
<name>A0A8W8M4T1_MAGGI</name>
<dbReference type="Gene3D" id="2.170.300.10">
    <property type="entry name" value="Tie2 ligand-binding domain superfamily"/>
    <property type="match status" value="2"/>
</dbReference>
<dbReference type="AlphaFoldDB" id="A0A8W8M4T1"/>
<evidence type="ECO:0000256" key="2">
    <source>
        <dbReference type="SAM" id="Phobius"/>
    </source>
</evidence>
<protein>
    <recommendedName>
        <fullName evidence="5">EGF-like domain-containing protein</fullName>
    </recommendedName>
</protein>
<dbReference type="InterPro" id="IPR042635">
    <property type="entry name" value="MEGF10/SREC1/2-like"/>
</dbReference>
<dbReference type="EnsemblMetazoa" id="G31710.1">
    <property type="protein sequence ID" value="G31710.1:cds"/>
    <property type="gene ID" value="G31710"/>
</dbReference>
<proteinExistence type="predicted"/>
<dbReference type="GO" id="GO:0005044">
    <property type="term" value="F:scavenger receptor activity"/>
    <property type="evidence" value="ECO:0007669"/>
    <property type="project" value="InterPro"/>
</dbReference>
<dbReference type="PANTHER" id="PTHR24043">
    <property type="entry name" value="SCAVENGER RECEPTOR CLASS F"/>
    <property type="match status" value="1"/>
</dbReference>
<evidence type="ECO:0000313" key="4">
    <source>
        <dbReference type="Proteomes" id="UP000005408"/>
    </source>
</evidence>
<keyword evidence="2" id="KW-1133">Transmembrane helix</keyword>
<keyword evidence="2" id="KW-0812">Transmembrane</keyword>
<keyword evidence="2" id="KW-0472">Membrane</keyword>
<dbReference type="Proteomes" id="UP000005408">
    <property type="component" value="Unassembled WGS sequence"/>
</dbReference>